<dbReference type="SMART" id="SM00110">
    <property type="entry name" value="C1Q"/>
    <property type="match status" value="1"/>
</dbReference>
<evidence type="ECO:0000256" key="1">
    <source>
        <dbReference type="ARBA" id="ARBA00004613"/>
    </source>
</evidence>
<dbReference type="PROSITE" id="PS50871">
    <property type="entry name" value="C1Q"/>
    <property type="match status" value="1"/>
</dbReference>
<dbReference type="Gene3D" id="2.60.120.40">
    <property type="match status" value="1"/>
</dbReference>
<accession>A0AAJ7WLL6</accession>
<feature type="region of interest" description="Disordered" evidence="4">
    <location>
        <begin position="40"/>
        <end position="132"/>
    </location>
</feature>
<protein>
    <submittedName>
        <fullName evidence="8">Complement C1q and tumor necrosis factor-related protein 9-like</fullName>
    </submittedName>
</protein>
<evidence type="ECO:0000256" key="2">
    <source>
        <dbReference type="ARBA" id="ARBA00022525"/>
    </source>
</evidence>
<evidence type="ECO:0000256" key="3">
    <source>
        <dbReference type="ARBA" id="ARBA00023119"/>
    </source>
</evidence>
<feature type="domain" description="C1q" evidence="6">
    <location>
        <begin position="135"/>
        <end position="269"/>
    </location>
</feature>
<keyword evidence="2" id="KW-0964">Secreted</keyword>
<comment type="subcellular location">
    <subcellularLocation>
        <location evidence="1">Secreted</location>
    </subcellularLocation>
</comment>
<dbReference type="SUPFAM" id="SSF49842">
    <property type="entry name" value="TNF-like"/>
    <property type="match status" value="1"/>
</dbReference>
<keyword evidence="7" id="KW-1185">Reference proteome</keyword>
<dbReference type="InterPro" id="IPR001073">
    <property type="entry name" value="C1q_dom"/>
</dbReference>
<gene>
    <name evidence="8" type="primary">LOC116938790</name>
</gene>
<keyword evidence="3" id="KW-0176">Collagen</keyword>
<feature type="signal peptide" evidence="5">
    <location>
        <begin position="1"/>
        <end position="22"/>
    </location>
</feature>
<proteinExistence type="predicted"/>
<evidence type="ECO:0000259" key="6">
    <source>
        <dbReference type="PROSITE" id="PS50871"/>
    </source>
</evidence>
<evidence type="ECO:0000256" key="5">
    <source>
        <dbReference type="SAM" id="SignalP"/>
    </source>
</evidence>
<dbReference type="AlphaFoldDB" id="A0AAJ7WLL6"/>
<dbReference type="InterPro" id="IPR008983">
    <property type="entry name" value="Tumour_necrosis_fac-like_dom"/>
</dbReference>
<evidence type="ECO:0000256" key="4">
    <source>
        <dbReference type="SAM" id="MobiDB-lite"/>
    </source>
</evidence>
<feature type="chain" id="PRO_5042611669" evidence="5">
    <location>
        <begin position="23"/>
        <end position="269"/>
    </location>
</feature>
<dbReference type="PRINTS" id="PR00007">
    <property type="entry name" value="COMPLEMNTC1Q"/>
</dbReference>
<evidence type="ECO:0000313" key="8">
    <source>
        <dbReference type="RefSeq" id="XP_032802309.1"/>
    </source>
</evidence>
<dbReference type="GO" id="GO:0005576">
    <property type="term" value="C:extracellular region"/>
    <property type="evidence" value="ECO:0007669"/>
    <property type="project" value="UniProtKB-SubCell"/>
</dbReference>
<dbReference type="KEGG" id="pmrn:116938790"/>
<dbReference type="PANTHER" id="PTHR15427">
    <property type="entry name" value="EMILIN ELASTIN MICROFIBRIL INTERFACE-LOCATED PROTEIN ELASTIN MICROFIBRIL INTERFACER"/>
    <property type="match status" value="1"/>
</dbReference>
<reference evidence="8" key="1">
    <citation type="submission" date="2025-08" db="UniProtKB">
        <authorList>
            <consortium name="RefSeq"/>
        </authorList>
    </citation>
    <scope>IDENTIFICATION</scope>
    <source>
        <tissue evidence="8">Sperm</tissue>
    </source>
</reference>
<name>A0AAJ7WLL6_PETMA</name>
<dbReference type="Pfam" id="PF00386">
    <property type="entry name" value="C1q"/>
    <property type="match status" value="1"/>
</dbReference>
<evidence type="ECO:0000313" key="7">
    <source>
        <dbReference type="Proteomes" id="UP001318040"/>
    </source>
</evidence>
<dbReference type="InterPro" id="IPR050392">
    <property type="entry name" value="Collagen/C1q_domain"/>
</dbReference>
<dbReference type="RefSeq" id="XP_032802309.1">
    <property type="nucleotide sequence ID" value="XM_032946418.1"/>
</dbReference>
<dbReference type="Proteomes" id="UP001318040">
    <property type="component" value="Chromosome 4"/>
</dbReference>
<organism evidence="7 8">
    <name type="scientific">Petromyzon marinus</name>
    <name type="common">Sea lamprey</name>
    <dbReference type="NCBI Taxonomy" id="7757"/>
    <lineage>
        <taxon>Eukaryota</taxon>
        <taxon>Metazoa</taxon>
        <taxon>Chordata</taxon>
        <taxon>Craniata</taxon>
        <taxon>Vertebrata</taxon>
        <taxon>Cyclostomata</taxon>
        <taxon>Hyperoartia</taxon>
        <taxon>Petromyzontiformes</taxon>
        <taxon>Petromyzontidae</taxon>
        <taxon>Petromyzon</taxon>
    </lineage>
</organism>
<keyword evidence="5" id="KW-0732">Signal</keyword>
<dbReference type="PANTHER" id="PTHR15427:SF52">
    <property type="entry name" value="C1Q DOMAIN-CONTAINING PROTEIN"/>
    <property type="match status" value="1"/>
</dbReference>
<sequence>MYTWLSGTLLLLLLVVSAGTFANEGEAKCEGQKGYLGIHGKHGKRGSDAQDGADGEKGEPGDPGEGVKGITGLPGMQGPKGQKGLNAPMSENGPQGNKGVQGVRGDPGSVGTMGPNGDRGPRGHNGIDGAKGSPYMLPRSAFSVKTSYRKKSTVGILKHDLEIANFQKHYNMQTGKFKCEHPGYYYFTFYLSVSGKNLTAFLKRNARTILTVTDEVAKDSGAENMGGSIVQHLDKGDTVWLDIDATNNGIFVDYARDNVFSGFILNFNS</sequence>